<feature type="domain" description="Recombinase" evidence="3">
    <location>
        <begin position="178"/>
        <end position="295"/>
    </location>
</feature>
<proteinExistence type="predicted"/>
<feature type="coiled-coil region" evidence="1">
    <location>
        <begin position="391"/>
        <end position="418"/>
    </location>
</feature>
<reference evidence="4 5" key="1">
    <citation type="submission" date="2019-08" db="EMBL/GenBank/DDBJ databases">
        <title>In-depth cultivation of the pig gut microbiome towards novel bacterial diversity and tailored functional studies.</title>
        <authorList>
            <person name="Wylensek D."/>
            <person name="Hitch T.C.A."/>
            <person name="Clavel T."/>
        </authorList>
    </citation>
    <scope>NUCLEOTIDE SEQUENCE [LARGE SCALE GENOMIC DNA]</scope>
    <source>
        <strain evidence="4 5">BBE-744-WT-12</strain>
    </source>
</reference>
<organism evidence="4 5">
    <name type="scientific">Victivallis lenta</name>
    <dbReference type="NCBI Taxonomy" id="2606640"/>
    <lineage>
        <taxon>Bacteria</taxon>
        <taxon>Pseudomonadati</taxon>
        <taxon>Lentisphaerota</taxon>
        <taxon>Lentisphaeria</taxon>
        <taxon>Victivallales</taxon>
        <taxon>Victivallaceae</taxon>
        <taxon>Victivallis</taxon>
    </lineage>
</organism>
<dbReference type="InterPro" id="IPR006119">
    <property type="entry name" value="Resolv_N"/>
</dbReference>
<evidence type="ECO:0000313" key="4">
    <source>
        <dbReference type="EMBL" id="MST99402.1"/>
    </source>
</evidence>
<comment type="caution">
    <text evidence="4">The sequence shown here is derived from an EMBL/GenBank/DDBJ whole genome shotgun (WGS) entry which is preliminary data.</text>
</comment>
<feature type="domain" description="Resolvase/invertase-type recombinase catalytic" evidence="2">
    <location>
        <begin position="17"/>
        <end position="170"/>
    </location>
</feature>
<dbReference type="SUPFAM" id="SSF109709">
    <property type="entry name" value="KorB DNA-binding domain-like"/>
    <property type="match status" value="1"/>
</dbReference>
<dbReference type="PROSITE" id="PS51737">
    <property type="entry name" value="RECOMBINASE_DNA_BIND"/>
    <property type="match status" value="1"/>
</dbReference>
<keyword evidence="5" id="KW-1185">Reference proteome</keyword>
<dbReference type="InterPro" id="IPR050639">
    <property type="entry name" value="SSR_resolvase"/>
</dbReference>
<dbReference type="GO" id="GO:0003677">
    <property type="term" value="F:DNA binding"/>
    <property type="evidence" value="ECO:0007669"/>
    <property type="project" value="InterPro"/>
</dbReference>
<dbReference type="InterPro" id="IPR036162">
    <property type="entry name" value="Resolvase-like_N_sf"/>
</dbReference>
<dbReference type="PANTHER" id="PTHR30461:SF23">
    <property type="entry name" value="DNA RECOMBINASE-RELATED"/>
    <property type="match status" value="1"/>
</dbReference>
<sequence>MERQEIFRSKIMEEIIRCACYTRKSVEDATLDRDFNSLTSQREACESYIASQKCRGWVCLPERYDDGGFSGGNMNRPAMTRLKADIEAGKIDMVVCYKIDRLSRSIIDFAELQKFFEEHNVHFVSVTQDINTSNSSGRMLLNILITFAAFERDLIIDRVKTAIDGGKKRGKFCGGVPMMGYRSDPLTKKLQIDEEEAKTVRLIFEKYLALESLKQTVHEVNRLGLTSRAWTSASTGKLHEAKKWTTASIHRVLSNPIYAGYVRHYDSIYEGEHKAIIPRSEWEKVQALMNSHGRNRRGGYRKQYHAFDGLVRCGHCRCALTPTYAKRHGKKYYYYICQKTIKDPDHTCPLSRIPEGNLEQAVLGQLAALFRAPAILRATLAAVRSKEELLRRDFERDCEILQNQLKELKKASLEKETDYEEIKKVASELAEVKRKKSLLRDVVSEETVIAALSDVSGLWDFMFPATRTELLRLIISNIEVFSDKISLTLKVEGLKNLAEEMAVSGYFHSEHTASEKLPETQQTVLSDGSIRLTMKLETKKINGHRHVVIPAPGAERLKQTSLLRAIRNAQKWLAMLMNGEAKNLTDLASQLGLKPSYVSRILSLNNLAPDIVEAIVEGNEPDGLSIEKISRNIPEDWAEQRKLFGFPAL</sequence>
<dbReference type="Gene3D" id="3.40.50.1390">
    <property type="entry name" value="Resolvase, N-terminal catalytic domain"/>
    <property type="match status" value="1"/>
</dbReference>
<dbReference type="SUPFAM" id="SSF53041">
    <property type="entry name" value="Resolvase-like"/>
    <property type="match status" value="1"/>
</dbReference>
<dbReference type="CDD" id="cd03768">
    <property type="entry name" value="SR_ResInv"/>
    <property type="match status" value="1"/>
</dbReference>
<dbReference type="PROSITE" id="PS51736">
    <property type="entry name" value="RECOMBINASES_3"/>
    <property type="match status" value="1"/>
</dbReference>
<dbReference type="PANTHER" id="PTHR30461">
    <property type="entry name" value="DNA-INVERTASE FROM LAMBDOID PROPHAGE"/>
    <property type="match status" value="1"/>
</dbReference>
<protein>
    <submittedName>
        <fullName evidence="4">Recombinase family protein</fullName>
    </submittedName>
</protein>
<keyword evidence="1" id="KW-0175">Coiled coil</keyword>
<dbReference type="AlphaFoldDB" id="A0A844G978"/>
<dbReference type="GO" id="GO:0000150">
    <property type="term" value="F:DNA strand exchange activity"/>
    <property type="evidence" value="ECO:0007669"/>
    <property type="project" value="InterPro"/>
</dbReference>
<dbReference type="SMART" id="SM00857">
    <property type="entry name" value="Resolvase"/>
    <property type="match status" value="1"/>
</dbReference>
<evidence type="ECO:0000259" key="3">
    <source>
        <dbReference type="PROSITE" id="PS51737"/>
    </source>
</evidence>
<dbReference type="Gene3D" id="3.90.1750.20">
    <property type="entry name" value="Putative Large Serine Recombinase, Chain B, Domain 2"/>
    <property type="match status" value="1"/>
</dbReference>
<dbReference type="InterPro" id="IPR038109">
    <property type="entry name" value="DNA_bind_recomb_sf"/>
</dbReference>
<accession>A0A844G978</accession>
<dbReference type="InterPro" id="IPR011109">
    <property type="entry name" value="DNA_bind_recombinase_dom"/>
</dbReference>
<name>A0A844G978_9BACT</name>
<dbReference type="Pfam" id="PF13408">
    <property type="entry name" value="Zn_ribbon_recom"/>
    <property type="match status" value="1"/>
</dbReference>
<dbReference type="Pfam" id="PF00239">
    <property type="entry name" value="Resolvase"/>
    <property type="match status" value="1"/>
</dbReference>
<dbReference type="EMBL" id="VUNS01000035">
    <property type="protein sequence ID" value="MST99402.1"/>
    <property type="molecule type" value="Genomic_DNA"/>
</dbReference>
<dbReference type="InterPro" id="IPR025827">
    <property type="entry name" value="Zn_ribbon_recom_dom"/>
</dbReference>
<dbReference type="Pfam" id="PF07508">
    <property type="entry name" value="Recombinase"/>
    <property type="match status" value="1"/>
</dbReference>
<evidence type="ECO:0000313" key="5">
    <source>
        <dbReference type="Proteomes" id="UP000435649"/>
    </source>
</evidence>
<evidence type="ECO:0000256" key="1">
    <source>
        <dbReference type="SAM" id="Coils"/>
    </source>
</evidence>
<gene>
    <name evidence="4" type="ORF">FYJ85_20455</name>
</gene>
<dbReference type="Proteomes" id="UP000435649">
    <property type="component" value="Unassembled WGS sequence"/>
</dbReference>
<evidence type="ECO:0000259" key="2">
    <source>
        <dbReference type="PROSITE" id="PS51736"/>
    </source>
</evidence>